<evidence type="ECO:0000256" key="1">
    <source>
        <dbReference type="ARBA" id="ARBA00009320"/>
    </source>
</evidence>
<dbReference type="AlphaFoldDB" id="A0A4P6JUS0"/>
<dbReference type="GO" id="GO:0016829">
    <property type="term" value="F:lyase activity"/>
    <property type="evidence" value="ECO:0007669"/>
    <property type="project" value="UniProtKB-KW"/>
</dbReference>
<accession>A0A4P6JUS0</accession>
<dbReference type="EMBL" id="CP035758">
    <property type="protein sequence ID" value="QBD79060.1"/>
    <property type="molecule type" value="Genomic_DNA"/>
</dbReference>
<dbReference type="InterPro" id="IPR050571">
    <property type="entry name" value="Class-IV_PLP-Dep_Aminotrnsfr"/>
</dbReference>
<dbReference type="InterPro" id="IPR001544">
    <property type="entry name" value="Aminotrans_IV"/>
</dbReference>
<evidence type="ECO:0000313" key="3">
    <source>
        <dbReference type="Proteomes" id="UP000290365"/>
    </source>
</evidence>
<dbReference type="PANTHER" id="PTHR42743">
    <property type="entry name" value="AMINO-ACID AMINOTRANSFERASE"/>
    <property type="match status" value="1"/>
</dbReference>
<dbReference type="GO" id="GO:0046394">
    <property type="term" value="P:carboxylic acid biosynthetic process"/>
    <property type="evidence" value="ECO:0007669"/>
    <property type="project" value="UniProtKB-ARBA"/>
</dbReference>
<protein>
    <submittedName>
        <fullName evidence="2">Aminodeoxychorismate lyase</fullName>
    </submittedName>
</protein>
<keyword evidence="3" id="KW-1185">Reference proteome</keyword>
<dbReference type="NCBIfam" id="NF006734">
    <property type="entry name" value="PRK09266.1"/>
    <property type="match status" value="1"/>
</dbReference>
<dbReference type="InterPro" id="IPR036038">
    <property type="entry name" value="Aminotransferase-like"/>
</dbReference>
<dbReference type="OrthoDB" id="8912228at2"/>
<dbReference type="PANTHER" id="PTHR42743:SF13">
    <property type="entry name" value="P-LOOP CONTAINING NUCLEOSIDE TRIPHOSPHATE HYDROLASE PROTEIN"/>
    <property type="match status" value="1"/>
</dbReference>
<name>A0A4P6JUS0_KTERU</name>
<keyword evidence="2" id="KW-0456">Lyase</keyword>
<dbReference type="InterPro" id="IPR043132">
    <property type="entry name" value="BCAT-like_C"/>
</dbReference>
<comment type="similarity">
    <text evidence="1">Belongs to the class-IV pyridoxal-phosphate-dependent aminotransferase family.</text>
</comment>
<organism evidence="2 3">
    <name type="scientific">Ktedonosporobacter rubrisoli</name>
    <dbReference type="NCBI Taxonomy" id="2509675"/>
    <lineage>
        <taxon>Bacteria</taxon>
        <taxon>Bacillati</taxon>
        <taxon>Chloroflexota</taxon>
        <taxon>Ktedonobacteria</taxon>
        <taxon>Ktedonobacterales</taxon>
        <taxon>Ktedonosporobacteraceae</taxon>
        <taxon>Ktedonosporobacter</taxon>
    </lineage>
</organism>
<reference evidence="2 3" key="1">
    <citation type="submission" date="2019-01" db="EMBL/GenBank/DDBJ databases">
        <title>Ktedonosporobacter rubrisoli SCAWS-G2.</title>
        <authorList>
            <person name="Huang Y."/>
            <person name="Yan B."/>
        </authorList>
    </citation>
    <scope>NUCLEOTIDE SEQUENCE [LARGE SCALE GENOMIC DNA]</scope>
    <source>
        <strain evidence="2 3">SCAWS-G2</strain>
    </source>
</reference>
<evidence type="ECO:0000313" key="2">
    <source>
        <dbReference type="EMBL" id="QBD79060.1"/>
    </source>
</evidence>
<dbReference type="Proteomes" id="UP000290365">
    <property type="component" value="Chromosome"/>
</dbReference>
<sequence>MHELWLASCTYKSTTYVRSKTNMSTTAIFRMELNGAPVQLAELQALWQSKSYGHFSVLPVHNKRVRGLHLHLTRLQNNTQILFDHELDTERLRTYIRKAVANDTAPLMVRVEILARQSIRTQTIGALEPDILVSVRDLSAEAALPLRIQTVQYQRDLPQVKHAGTCGLNYQYRLAQLNGFDDALFTDPAGHISEGSAWNIGFFDGRQIIWPDASVLPGIAMQLIQAKLRKKQIPFEVRPVHLREIPKFRAAFLTHVLVGAQPIASIDDIPFEIDIELNKLLKACYEANPEEEI</sequence>
<proteinExistence type="inferred from homology"/>
<dbReference type="SUPFAM" id="SSF56752">
    <property type="entry name" value="D-aminoacid aminotransferase-like PLP-dependent enzymes"/>
    <property type="match status" value="1"/>
</dbReference>
<dbReference type="Gene3D" id="3.20.10.10">
    <property type="entry name" value="D-amino Acid Aminotransferase, subunit A, domain 2"/>
    <property type="match status" value="1"/>
</dbReference>
<dbReference type="KEGG" id="kbs:EPA93_24965"/>
<dbReference type="Pfam" id="PF01063">
    <property type="entry name" value="Aminotran_4"/>
    <property type="match status" value="1"/>
</dbReference>
<gene>
    <name evidence="2" type="ORF">EPA93_24965</name>
</gene>